<keyword evidence="4 6" id="KW-0472">Membrane</keyword>
<dbReference type="EMBL" id="JAVRRT010000004">
    <property type="protein sequence ID" value="KAK5173007.1"/>
    <property type="molecule type" value="Genomic_DNA"/>
</dbReference>
<feature type="transmembrane region" description="Helical" evidence="6">
    <location>
        <begin position="182"/>
        <end position="206"/>
    </location>
</feature>
<protein>
    <recommendedName>
        <fullName evidence="7">Major facilitator superfamily (MFS) profile domain-containing protein</fullName>
    </recommendedName>
</protein>
<dbReference type="Proteomes" id="UP001337655">
    <property type="component" value="Unassembled WGS sequence"/>
</dbReference>
<dbReference type="RefSeq" id="XP_064661725.1">
    <property type="nucleotide sequence ID" value="XM_064800386.1"/>
</dbReference>
<gene>
    <name evidence="8" type="ORF">LTR77_003129</name>
</gene>
<dbReference type="AlphaFoldDB" id="A0AAV9PH46"/>
<feature type="compositionally biased region" description="Basic and acidic residues" evidence="5">
    <location>
        <begin position="39"/>
        <end position="50"/>
    </location>
</feature>
<feature type="compositionally biased region" description="Basic residues" evidence="5">
    <location>
        <begin position="1"/>
        <end position="14"/>
    </location>
</feature>
<sequence length="618" mass="67027">MPGPKRPRTIHIRKSSSALATRSPLSGKFPRRPTHGRVGWHDNDPEKANDPSEGPVILHDIDLLAEEIAAADQAQNTLEPKLDLKGWRLVVVMLSIFTGLFLSFLDTSIVAVALATIASRFESFQNSSWVFTAYLVTYMAFGIILARLSDFLGLKTVEVMSMTLFLAFSAACGAAHNMTQLIVFRALQGIGGSGLYSMCTIIALAAVPPSKIDEMATYVSVTQAIAVVLGPILSGIITHDTDSDNWRWIFYLNLPLMFLALLGLLVAWPKRTRGQDGRPYRMSFKSLKAIDFVGSGLLLTASVMLIFSLQEAGAHVFDWDSGVIIESFIISGVAFIAFLGWEAWIGGKKDLVLKPIFPIRVAGKRVMFSAILRSVTVLNGFLWYLIVLTLPDRFQLIAGDNPTIAGVRLLPMVVSAAVGTFLAGGLSRRCNLTAYTTIVASAIQLLGYGLMTTLGASDSKNIMAKTYVFEVLLGLGFGMSIASTTILTVLRFLAQPEHTAVMQGCISQMRSLGGSIGLSISTIIFNHYLRTSSDLGLLLDQSELEALHRSPLVLETMDPYQQDAVVDVYAQAFRAQMRVATCVAAAAFVLSFGCLERDPPPPGGQVARRKSIASVNYG</sequence>
<dbReference type="SUPFAM" id="SSF103473">
    <property type="entry name" value="MFS general substrate transporter"/>
    <property type="match status" value="1"/>
</dbReference>
<feature type="transmembrane region" description="Helical" evidence="6">
    <location>
        <begin position="406"/>
        <end position="425"/>
    </location>
</feature>
<organism evidence="8 9">
    <name type="scientific">Saxophila tyrrhenica</name>
    <dbReference type="NCBI Taxonomy" id="1690608"/>
    <lineage>
        <taxon>Eukaryota</taxon>
        <taxon>Fungi</taxon>
        <taxon>Dikarya</taxon>
        <taxon>Ascomycota</taxon>
        <taxon>Pezizomycotina</taxon>
        <taxon>Dothideomycetes</taxon>
        <taxon>Dothideomycetidae</taxon>
        <taxon>Mycosphaerellales</taxon>
        <taxon>Extremaceae</taxon>
        <taxon>Saxophila</taxon>
    </lineage>
</organism>
<proteinExistence type="predicted"/>
<evidence type="ECO:0000313" key="8">
    <source>
        <dbReference type="EMBL" id="KAK5173007.1"/>
    </source>
</evidence>
<evidence type="ECO:0000256" key="3">
    <source>
        <dbReference type="ARBA" id="ARBA00022989"/>
    </source>
</evidence>
<dbReference type="PANTHER" id="PTHR23501">
    <property type="entry name" value="MAJOR FACILITATOR SUPERFAMILY"/>
    <property type="match status" value="1"/>
</dbReference>
<comment type="caution">
    <text evidence="8">The sequence shown here is derived from an EMBL/GenBank/DDBJ whole genome shotgun (WGS) entry which is preliminary data.</text>
</comment>
<feature type="transmembrane region" description="Helical" evidence="6">
    <location>
        <begin position="366"/>
        <end position="386"/>
    </location>
</feature>
<dbReference type="GO" id="GO:0022857">
    <property type="term" value="F:transmembrane transporter activity"/>
    <property type="evidence" value="ECO:0007669"/>
    <property type="project" value="InterPro"/>
</dbReference>
<evidence type="ECO:0000256" key="4">
    <source>
        <dbReference type="ARBA" id="ARBA00023136"/>
    </source>
</evidence>
<evidence type="ECO:0000256" key="5">
    <source>
        <dbReference type="SAM" id="MobiDB-lite"/>
    </source>
</evidence>
<dbReference type="PROSITE" id="PS50850">
    <property type="entry name" value="MFS"/>
    <property type="match status" value="1"/>
</dbReference>
<accession>A0AAV9PH46</accession>
<feature type="transmembrane region" description="Helical" evidence="6">
    <location>
        <begin position="471"/>
        <end position="490"/>
    </location>
</feature>
<feature type="region of interest" description="Disordered" evidence="5">
    <location>
        <begin position="1"/>
        <end position="52"/>
    </location>
</feature>
<feature type="transmembrane region" description="Helical" evidence="6">
    <location>
        <begin position="159"/>
        <end position="176"/>
    </location>
</feature>
<dbReference type="PANTHER" id="PTHR23501:SF43">
    <property type="entry name" value="MULTIDRUG TRANSPORTER, PUTATIVE (AFU_ORTHOLOGUE AFUA_6G03040)-RELATED"/>
    <property type="match status" value="1"/>
</dbReference>
<feature type="transmembrane region" description="Helical" evidence="6">
    <location>
        <begin position="249"/>
        <end position="268"/>
    </location>
</feature>
<feature type="transmembrane region" description="Helical" evidence="6">
    <location>
        <begin position="218"/>
        <end position="237"/>
    </location>
</feature>
<feature type="transmembrane region" description="Helical" evidence="6">
    <location>
        <begin position="289"/>
        <end position="309"/>
    </location>
</feature>
<feature type="compositionally biased region" description="Polar residues" evidence="5">
    <location>
        <begin position="15"/>
        <end position="24"/>
    </location>
</feature>
<evidence type="ECO:0000256" key="1">
    <source>
        <dbReference type="ARBA" id="ARBA00004141"/>
    </source>
</evidence>
<feature type="transmembrane region" description="Helical" evidence="6">
    <location>
        <begin position="432"/>
        <end position="451"/>
    </location>
</feature>
<feature type="domain" description="Major facilitator superfamily (MFS) profile" evidence="7">
    <location>
        <begin position="92"/>
        <end position="599"/>
    </location>
</feature>
<keyword evidence="2 6" id="KW-0812">Transmembrane</keyword>
<comment type="subcellular location">
    <subcellularLocation>
        <location evidence="1">Membrane</location>
        <topology evidence="1">Multi-pass membrane protein</topology>
    </subcellularLocation>
</comment>
<keyword evidence="3 6" id="KW-1133">Transmembrane helix</keyword>
<feature type="transmembrane region" description="Helical" evidence="6">
    <location>
        <begin position="89"/>
        <end position="117"/>
    </location>
</feature>
<reference evidence="8 9" key="1">
    <citation type="submission" date="2023-08" db="EMBL/GenBank/DDBJ databases">
        <title>Black Yeasts Isolated from many extreme environments.</title>
        <authorList>
            <person name="Coleine C."/>
            <person name="Stajich J.E."/>
            <person name="Selbmann L."/>
        </authorList>
    </citation>
    <scope>NUCLEOTIDE SEQUENCE [LARGE SCALE GENOMIC DNA]</scope>
    <source>
        <strain evidence="8 9">CCFEE 5935</strain>
    </source>
</reference>
<name>A0AAV9PH46_9PEZI</name>
<dbReference type="InterPro" id="IPR020846">
    <property type="entry name" value="MFS_dom"/>
</dbReference>
<dbReference type="Gene3D" id="1.20.1250.20">
    <property type="entry name" value="MFS general substrate transporter like domains"/>
    <property type="match status" value="1"/>
</dbReference>
<dbReference type="GO" id="GO:0005886">
    <property type="term" value="C:plasma membrane"/>
    <property type="evidence" value="ECO:0007669"/>
    <property type="project" value="TreeGrafter"/>
</dbReference>
<evidence type="ECO:0000256" key="2">
    <source>
        <dbReference type="ARBA" id="ARBA00022692"/>
    </source>
</evidence>
<dbReference type="InterPro" id="IPR036259">
    <property type="entry name" value="MFS_trans_sf"/>
</dbReference>
<evidence type="ECO:0000256" key="6">
    <source>
        <dbReference type="SAM" id="Phobius"/>
    </source>
</evidence>
<feature type="transmembrane region" description="Helical" evidence="6">
    <location>
        <begin position="129"/>
        <end position="147"/>
    </location>
</feature>
<keyword evidence="9" id="KW-1185">Reference proteome</keyword>
<dbReference type="Pfam" id="PF07690">
    <property type="entry name" value="MFS_1"/>
    <property type="match status" value="1"/>
</dbReference>
<evidence type="ECO:0000259" key="7">
    <source>
        <dbReference type="PROSITE" id="PS50850"/>
    </source>
</evidence>
<dbReference type="GeneID" id="89924476"/>
<feature type="transmembrane region" description="Helical" evidence="6">
    <location>
        <begin position="321"/>
        <end position="345"/>
    </location>
</feature>
<dbReference type="InterPro" id="IPR011701">
    <property type="entry name" value="MFS"/>
</dbReference>
<evidence type="ECO:0000313" key="9">
    <source>
        <dbReference type="Proteomes" id="UP001337655"/>
    </source>
</evidence>